<dbReference type="InterPro" id="IPR050980">
    <property type="entry name" value="2C_sensor_his_kinase"/>
</dbReference>
<dbReference type="GO" id="GO:0005524">
    <property type="term" value="F:ATP binding"/>
    <property type="evidence" value="ECO:0007669"/>
    <property type="project" value="UniProtKB-KW"/>
</dbReference>
<evidence type="ECO:0000313" key="14">
    <source>
        <dbReference type="Proteomes" id="UP000037551"/>
    </source>
</evidence>
<evidence type="ECO:0000256" key="1">
    <source>
        <dbReference type="ARBA" id="ARBA00000085"/>
    </source>
</evidence>
<dbReference type="Proteomes" id="UP000037551">
    <property type="component" value="Unassembled WGS sequence"/>
</dbReference>
<dbReference type="RefSeq" id="WP_048719229.1">
    <property type="nucleotide sequence ID" value="NZ_JBJGXJ010000002.1"/>
</dbReference>
<keyword evidence="9" id="KW-0067">ATP-binding</keyword>
<gene>
    <name evidence="13" type="ORF">ACR52_00380</name>
</gene>
<keyword evidence="4" id="KW-1003">Cell membrane</keyword>
<keyword evidence="5" id="KW-0597">Phosphoprotein</keyword>
<protein>
    <recommendedName>
        <fullName evidence="3">histidine kinase</fullName>
        <ecNumber evidence="3">2.7.13.3</ecNumber>
    </recommendedName>
</protein>
<keyword evidence="10" id="KW-0472">Membrane</keyword>
<keyword evidence="10" id="KW-0812">Transmembrane</keyword>
<dbReference type="EMBL" id="LFMW01000001">
    <property type="protein sequence ID" value="KMT57109.1"/>
    <property type="molecule type" value="Genomic_DNA"/>
</dbReference>
<dbReference type="PANTHER" id="PTHR44936:SF10">
    <property type="entry name" value="SENSOR PROTEIN RSTB"/>
    <property type="match status" value="1"/>
</dbReference>
<dbReference type="PROSITE" id="PS50885">
    <property type="entry name" value="HAMP"/>
    <property type="match status" value="1"/>
</dbReference>
<dbReference type="GO" id="GO:0000155">
    <property type="term" value="F:phosphorelay sensor kinase activity"/>
    <property type="evidence" value="ECO:0007669"/>
    <property type="project" value="InterPro"/>
</dbReference>
<dbReference type="InterPro" id="IPR003661">
    <property type="entry name" value="HisK_dim/P_dom"/>
</dbReference>
<evidence type="ECO:0000256" key="9">
    <source>
        <dbReference type="ARBA" id="ARBA00022840"/>
    </source>
</evidence>
<reference evidence="13 14" key="1">
    <citation type="submission" date="2015-06" db="EMBL/GenBank/DDBJ databases">
        <title>Draft genome sequence of an Antarctic Pseudomonas sp. strain KG01 with full potential for biotechnological applications.</title>
        <authorList>
            <person name="Pavlov M.S."/>
            <person name="Lira F."/>
            <person name="Martinez J.L."/>
            <person name="Marshall S.H."/>
        </authorList>
    </citation>
    <scope>NUCLEOTIDE SEQUENCE [LARGE SCALE GENOMIC DNA]</scope>
    <source>
        <strain evidence="13 14">KG01</strain>
    </source>
</reference>
<feature type="domain" description="Histidine kinase" evidence="11">
    <location>
        <begin position="208"/>
        <end position="419"/>
    </location>
</feature>
<name>A0A0J8G8D0_9PSED</name>
<comment type="subcellular location">
    <subcellularLocation>
        <location evidence="2">Cell membrane</location>
        <topology evidence="2">Multi-pass membrane protein</topology>
    </subcellularLocation>
</comment>
<dbReference type="PANTHER" id="PTHR44936">
    <property type="entry name" value="SENSOR PROTEIN CREC"/>
    <property type="match status" value="1"/>
</dbReference>
<dbReference type="PROSITE" id="PS50109">
    <property type="entry name" value="HIS_KIN"/>
    <property type="match status" value="1"/>
</dbReference>
<dbReference type="CDD" id="cd06225">
    <property type="entry name" value="HAMP"/>
    <property type="match status" value="1"/>
</dbReference>
<sequence length="427" mass="47089">MTKPSLLFWKLFLAFWLATTLTFLVGVCVLELSRFRPNDPHVQTMLAAEEKLLQQFGVEAAGQLLAVWERPPDEAIGVYDSTGKLLVGSPVEQAAYEQAVISKEGLALSIRSTHAPGNDPGMPWHQTPLIIGTLMSALFSGYMAYYLAWPLAYLRRAMSDAAEGRFETRVKPAMGKRRDEIVDLAEDCDRMANQLKVLVEAQQHLLHDISHELRSPLTRMQAAIGLLRQDAARVEMLERVEREAERMDTLIEALLTLARLQGRPESIERECVDIIELLAMIVEDAQFEAGIKGCRVHLQACPPFIACASGELLYRCFENVIRNAVRYTRPGTAVLVSAQVSPDANRLNVRITDHGPGVDNDRLQSIFHPFERGVGDASVGFGLGLAIAARAVQMHGGNIVARNEPGGGLTVEVNLHSARSLHDITLA</sequence>
<evidence type="ECO:0000256" key="10">
    <source>
        <dbReference type="SAM" id="Phobius"/>
    </source>
</evidence>
<feature type="domain" description="HAMP" evidence="12">
    <location>
        <begin position="145"/>
        <end position="200"/>
    </location>
</feature>
<dbReference type="Gene3D" id="1.10.8.500">
    <property type="entry name" value="HAMP domain in histidine kinase"/>
    <property type="match status" value="1"/>
</dbReference>
<dbReference type="SUPFAM" id="SSF55874">
    <property type="entry name" value="ATPase domain of HSP90 chaperone/DNA topoisomerase II/histidine kinase"/>
    <property type="match status" value="1"/>
</dbReference>
<dbReference type="Gene3D" id="1.10.287.130">
    <property type="match status" value="1"/>
</dbReference>
<keyword evidence="6" id="KW-0808">Transferase</keyword>
<dbReference type="OrthoDB" id="9804645at2"/>
<evidence type="ECO:0000256" key="6">
    <source>
        <dbReference type="ARBA" id="ARBA00022679"/>
    </source>
</evidence>
<dbReference type="Pfam" id="PF02518">
    <property type="entry name" value="HATPase_c"/>
    <property type="match status" value="1"/>
</dbReference>
<evidence type="ECO:0000313" key="13">
    <source>
        <dbReference type="EMBL" id="KMT57109.1"/>
    </source>
</evidence>
<evidence type="ECO:0000256" key="2">
    <source>
        <dbReference type="ARBA" id="ARBA00004651"/>
    </source>
</evidence>
<dbReference type="Pfam" id="PF00512">
    <property type="entry name" value="HisKA"/>
    <property type="match status" value="1"/>
</dbReference>
<proteinExistence type="predicted"/>
<dbReference type="SMART" id="SM00387">
    <property type="entry name" value="HATPase_c"/>
    <property type="match status" value="1"/>
</dbReference>
<evidence type="ECO:0000256" key="8">
    <source>
        <dbReference type="ARBA" id="ARBA00022777"/>
    </source>
</evidence>
<dbReference type="SMART" id="SM00388">
    <property type="entry name" value="HisKA"/>
    <property type="match status" value="1"/>
</dbReference>
<evidence type="ECO:0000256" key="7">
    <source>
        <dbReference type="ARBA" id="ARBA00022741"/>
    </source>
</evidence>
<dbReference type="SUPFAM" id="SSF47384">
    <property type="entry name" value="Homodimeric domain of signal transducing histidine kinase"/>
    <property type="match status" value="1"/>
</dbReference>
<dbReference type="PRINTS" id="PR00344">
    <property type="entry name" value="BCTRLSENSOR"/>
</dbReference>
<evidence type="ECO:0000256" key="5">
    <source>
        <dbReference type="ARBA" id="ARBA00022553"/>
    </source>
</evidence>
<evidence type="ECO:0000259" key="12">
    <source>
        <dbReference type="PROSITE" id="PS50885"/>
    </source>
</evidence>
<feature type="transmembrane region" description="Helical" evidence="10">
    <location>
        <begin position="6"/>
        <end position="30"/>
    </location>
</feature>
<dbReference type="InterPro" id="IPR003660">
    <property type="entry name" value="HAMP_dom"/>
</dbReference>
<keyword evidence="7" id="KW-0547">Nucleotide-binding</keyword>
<dbReference type="EC" id="2.7.13.3" evidence="3"/>
<evidence type="ECO:0000259" key="11">
    <source>
        <dbReference type="PROSITE" id="PS50109"/>
    </source>
</evidence>
<dbReference type="PATRIC" id="fig|1674920.3.peg.73"/>
<evidence type="ECO:0000256" key="3">
    <source>
        <dbReference type="ARBA" id="ARBA00012438"/>
    </source>
</evidence>
<accession>A0A0J8G8D0</accession>
<dbReference type="GO" id="GO:0005886">
    <property type="term" value="C:plasma membrane"/>
    <property type="evidence" value="ECO:0007669"/>
    <property type="project" value="UniProtKB-SubCell"/>
</dbReference>
<dbReference type="InterPro" id="IPR036890">
    <property type="entry name" value="HATPase_C_sf"/>
</dbReference>
<comment type="catalytic activity">
    <reaction evidence="1">
        <text>ATP + protein L-histidine = ADP + protein N-phospho-L-histidine.</text>
        <dbReference type="EC" id="2.7.13.3"/>
    </reaction>
</comment>
<dbReference type="SUPFAM" id="SSF158472">
    <property type="entry name" value="HAMP domain-like"/>
    <property type="match status" value="1"/>
</dbReference>
<dbReference type="AlphaFoldDB" id="A0A0J8G8D0"/>
<keyword evidence="8 13" id="KW-0418">Kinase</keyword>
<dbReference type="STRING" id="1674920.ACR52_00380"/>
<evidence type="ECO:0000256" key="4">
    <source>
        <dbReference type="ARBA" id="ARBA00022475"/>
    </source>
</evidence>
<feature type="transmembrane region" description="Helical" evidence="10">
    <location>
        <begin position="129"/>
        <end position="149"/>
    </location>
</feature>
<dbReference type="InterPro" id="IPR005467">
    <property type="entry name" value="His_kinase_dom"/>
</dbReference>
<dbReference type="Gene3D" id="3.30.565.10">
    <property type="entry name" value="Histidine kinase-like ATPase, C-terminal domain"/>
    <property type="match status" value="1"/>
</dbReference>
<organism evidence="13 14">
    <name type="scientific">Pseudomonas fildesensis</name>
    <dbReference type="NCBI Taxonomy" id="1674920"/>
    <lineage>
        <taxon>Bacteria</taxon>
        <taxon>Pseudomonadati</taxon>
        <taxon>Pseudomonadota</taxon>
        <taxon>Gammaproteobacteria</taxon>
        <taxon>Pseudomonadales</taxon>
        <taxon>Pseudomonadaceae</taxon>
        <taxon>Pseudomonas</taxon>
    </lineage>
</organism>
<comment type="caution">
    <text evidence="13">The sequence shown here is derived from an EMBL/GenBank/DDBJ whole genome shotgun (WGS) entry which is preliminary data.</text>
</comment>
<dbReference type="InterPro" id="IPR036097">
    <property type="entry name" value="HisK_dim/P_sf"/>
</dbReference>
<dbReference type="InterPro" id="IPR004358">
    <property type="entry name" value="Sig_transdc_His_kin-like_C"/>
</dbReference>
<keyword evidence="10" id="KW-1133">Transmembrane helix</keyword>
<dbReference type="InterPro" id="IPR003594">
    <property type="entry name" value="HATPase_dom"/>
</dbReference>
<dbReference type="CDD" id="cd00082">
    <property type="entry name" value="HisKA"/>
    <property type="match status" value="1"/>
</dbReference>
<keyword evidence="14" id="KW-1185">Reference proteome</keyword>